<dbReference type="PANTHER" id="PTHR12945">
    <property type="entry name" value="TRANSLATION INITIATION FACTOR EIF3-RELATED"/>
    <property type="match status" value="1"/>
</dbReference>
<keyword evidence="5" id="KW-0539">Nucleus</keyword>
<name>A0A3N2PL79_SODAK</name>
<accession>A0A3N2PL79</accession>
<comment type="subcellular location">
    <subcellularLocation>
        <location evidence="1">Nucleus</location>
    </subcellularLocation>
</comment>
<dbReference type="GO" id="GO:0030488">
    <property type="term" value="P:tRNA methylation"/>
    <property type="evidence" value="ECO:0007669"/>
    <property type="project" value="InterPro"/>
</dbReference>
<dbReference type="InterPro" id="IPR017423">
    <property type="entry name" value="TRM6"/>
</dbReference>
<keyword evidence="9" id="KW-1185">Reference proteome</keyword>
<keyword evidence="4" id="KW-0819">tRNA processing</keyword>
<gene>
    <name evidence="8" type="ORF">SODALDRAFT_382025</name>
</gene>
<organism evidence="8 9">
    <name type="scientific">Sodiomyces alkalinus (strain CBS 110278 / VKM F-3762 / F11)</name>
    <name type="common">Alkaliphilic filamentous fungus</name>
    <dbReference type="NCBI Taxonomy" id="1314773"/>
    <lineage>
        <taxon>Eukaryota</taxon>
        <taxon>Fungi</taxon>
        <taxon>Dikarya</taxon>
        <taxon>Ascomycota</taxon>
        <taxon>Pezizomycotina</taxon>
        <taxon>Sordariomycetes</taxon>
        <taxon>Hypocreomycetidae</taxon>
        <taxon>Glomerellales</taxon>
        <taxon>Plectosphaerellaceae</taxon>
        <taxon>Sodiomyces</taxon>
    </lineage>
</organism>
<feature type="region of interest" description="Disordered" evidence="7">
    <location>
        <begin position="377"/>
        <end position="410"/>
    </location>
</feature>
<evidence type="ECO:0000256" key="4">
    <source>
        <dbReference type="ARBA" id="ARBA00022694"/>
    </source>
</evidence>
<evidence type="ECO:0000256" key="5">
    <source>
        <dbReference type="ARBA" id="ARBA00023242"/>
    </source>
</evidence>
<dbReference type="GO" id="GO:0005634">
    <property type="term" value="C:nucleus"/>
    <property type="evidence" value="ECO:0007669"/>
    <property type="project" value="UniProtKB-SubCell"/>
</dbReference>
<evidence type="ECO:0000313" key="8">
    <source>
        <dbReference type="EMBL" id="ROT35086.1"/>
    </source>
</evidence>
<evidence type="ECO:0000256" key="7">
    <source>
        <dbReference type="SAM" id="MobiDB-lite"/>
    </source>
</evidence>
<dbReference type="Proteomes" id="UP000272025">
    <property type="component" value="Unassembled WGS sequence"/>
</dbReference>
<evidence type="ECO:0000313" key="9">
    <source>
        <dbReference type="Proteomes" id="UP000272025"/>
    </source>
</evidence>
<feature type="region of interest" description="Disordered" evidence="7">
    <location>
        <begin position="158"/>
        <end position="185"/>
    </location>
</feature>
<dbReference type="Pfam" id="PF04189">
    <property type="entry name" value="Gcd10p"/>
    <property type="match status" value="1"/>
</dbReference>
<evidence type="ECO:0000256" key="2">
    <source>
        <dbReference type="ARBA" id="ARBA00008320"/>
    </source>
</evidence>
<proteinExistence type="inferred from homology"/>
<evidence type="ECO:0000256" key="1">
    <source>
        <dbReference type="ARBA" id="ARBA00004123"/>
    </source>
</evidence>
<dbReference type="PANTHER" id="PTHR12945:SF0">
    <property type="entry name" value="TRNA (ADENINE(58)-N(1))-METHYLTRANSFERASE NON-CATALYTIC SUBUNIT TRM6"/>
    <property type="match status" value="1"/>
</dbReference>
<sequence length="670" mass="73351">MQVMGVGEAGSATVLPIGYPPPVNSASTSYFSARPQHSSTRQYLVFVSAETRPALACCTCCTGTMHTVVQHNEWVAIKLPTESVRIVQVVPNILPEQQELDTISLGKYGSFPSNLIIDRPYHFTYEVLDKRDGETFNRLRVVPASEIHADVLAEEDGAHSSSSSIIPQDDDPDIEAVGGETEDSGSAADNIIAVRDGADYTLVDRTSGDVLARSGRDAIDAQARQLLTHEEIEALKKQQDTDAGKAIITRLMLSHTGLADKTSFSLAKYKILKTRKYLRRFSVAPLYPSTLGQWILEEKEASKVLEMRQEMLALLGCWANVHFAGRREEEQTRLVPRDGRPAVGDVAALGGRWLVVDDTGGLVVAAMAERMGILHHTPAEQGSEAGHGTVPTTTTTTTTTTAPQRPSRTYRDDFEIDLASSNSITLIHPASQPNLALLRYWNFDIASPHAGAQAQSHPLFRHLHPVSWLQLLDPASDTTYTTLPADVPEETVLSWKSNRRGNHHRKRRRWARTRFVVDQARAGGFAGLVVATTMDPISVVRHALPLLAGGSPVAVYSATIEPLTQLADCFSIARRAAWSSNPPAETEGMTPEEVERWPGSEDFPVNPTLLLGCSVQTSRAKRWQVLPGRTHPLMMGRGGADGFLFTAWRAVPAEGKVAARGKFKRRKTEV</sequence>
<feature type="compositionally biased region" description="Low complexity" evidence="7">
    <location>
        <begin position="392"/>
        <end position="401"/>
    </location>
</feature>
<protein>
    <recommendedName>
        <fullName evidence="3">tRNA (adenine(58)-N(1))-methyltransferase non-catalytic subunit TRM6</fullName>
    </recommendedName>
    <alternativeName>
        <fullName evidence="6">tRNA(m1A58)-methyltransferase subunit TRM6</fullName>
    </alternativeName>
</protein>
<reference evidence="8 9" key="1">
    <citation type="journal article" date="2018" name="Mol. Ecol.">
        <title>The obligate alkalophilic soda-lake fungus Sodiomyces alkalinus has shifted to a protein diet.</title>
        <authorList>
            <person name="Grum-Grzhimaylo A.A."/>
            <person name="Falkoski D.L."/>
            <person name="van den Heuvel J."/>
            <person name="Valero-Jimenez C.A."/>
            <person name="Min B."/>
            <person name="Choi I.G."/>
            <person name="Lipzen A."/>
            <person name="Daum C.G."/>
            <person name="Aanen D.K."/>
            <person name="Tsang A."/>
            <person name="Henrissat B."/>
            <person name="Bilanenko E.N."/>
            <person name="de Vries R.P."/>
            <person name="van Kan J.A.L."/>
            <person name="Grigoriev I.V."/>
            <person name="Debets A.J.M."/>
        </authorList>
    </citation>
    <scope>NUCLEOTIDE SEQUENCE [LARGE SCALE GENOMIC DNA]</scope>
    <source>
        <strain evidence="8 9">F11</strain>
    </source>
</reference>
<evidence type="ECO:0000256" key="6">
    <source>
        <dbReference type="ARBA" id="ARBA00032319"/>
    </source>
</evidence>
<dbReference type="RefSeq" id="XP_028462892.1">
    <property type="nucleotide sequence ID" value="XM_028615203.1"/>
</dbReference>
<dbReference type="AlphaFoldDB" id="A0A3N2PL79"/>
<dbReference type="OrthoDB" id="10254665at2759"/>
<dbReference type="STRING" id="1314773.A0A3N2PL79"/>
<evidence type="ECO:0000256" key="3">
    <source>
        <dbReference type="ARBA" id="ARBA00021704"/>
    </source>
</evidence>
<dbReference type="GO" id="GO:0031515">
    <property type="term" value="C:tRNA (m1A) methyltransferase complex"/>
    <property type="evidence" value="ECO:0007669"/>
    <property type="project" value="InterPro"/>
</dbReference>
<comment type="similarity">
    <text evidence="2">Belongs to the TRM6/GCD10 family.</text>
</comment>
<dbReference type="EMBL" id="ML119062">
    <property type="protein sequence ID" value="ROT35086.1"/>
    <property type="molecule type" value="Genomic_DNA"/>
</dbReference>
<dbReference type="GeneID" id="39583680"/>